<comment type="caution">
    <text evidence="2">The sequence shown here is derived from an EMBL/GenBank/DDBJ whole genome shotgun (WGS) entry which is preliminary data.</text>
</comment>
<dbReference type="Proteomes" id="UP000634136">
    <property type="component" value="Unassembled WGS sequence"/>
</dbReference>
<dbReference type="PANTHER" id="PTHR34023:SF4">
    <property type="entry name" value="RNASE H TYPE-1 DOMAIN-CONTAINING PROTEIN"/>
    <property type="match status" value="1"/>
</dbReference>
<gene>
    <name evidence="2" type="ORF">G2W53_008261</name>
</gene>
<evidence type="ECO:0000313" key="2">
    <source>
        <dbReference type="EMBL" id="KAF7839779.1"/>
    </source>
</evidence>
<reference evidence="2" key="1">
    <citation type="submission" date="2020-09" db="EMBL/GenBank/DDBJ databases">
        <title>Genome-Enabled Discovery of Anthraquinone Biosynthesis in Senna tora.</title>
        <authorList>
            <person name="Kang S.-H."/>
            <person name="Pandey R.P."/>
            <person name="Lee C.-M."/>
            <person name="Sim J.-S."/>
            <person name="Jeong J.-T."/>
            <person name="Choi B.-S."/>
            <person name="Jung M."/>
            <person name="Ginzburg D."/>
            <person name="Zhao K."/>
            <person name="Won S.Y."/>
            <person name="Oh T.-J."/>
            <person name="Yu Y."/>
            <person name="Kim N.-H."/>
            <person name="Lee O.R."/>
            <person name="Lee T.-H."/>
            <person name="Bashyal P."/>
            <person name="Kim T.-S."/>
            <person name="Lee W.-H."/>
            <person name="Kawkins C."/>
            <person name="Kim C.-K."/>
            <person name="Kim J.S."/>
            <person name="Ahn B.O."/>
            <person name="Rhee S.Y."/>
            <person name="Sohng J.K."/>
        </authorList>
    </citation>
    <scope>NUCLEOTIDE SEQUENCE</scope>
    <source>
        <tissue evidence="2">Leaf</tissue>
    </source>
</reference>
<dbReference type="EMBL" id="JAAIUW010000003">
    <property type="protein sequence ID" value="KAF7839779.1"/>
    <property type="molecule type" value="Genomic_DNA"/>
</dbReference>
<sequence length="123" mass="13813">MGNAHGVTSSVEYGVQFGMGDSTYVDQELGCADKMYLQVVEQIGNELHLCASLVWEIQHMLIKNWDVRIRCIYRETNIIADKLASMARSKELGLIVLDHPPEEVQRPLYEDVRGEGAICSCLV</sequence>
<name>A0A834X941_9FABA</name>
<keyword evidence="3" id="KW-1185">Reference proteome</keyword>
<evidence type="ECO:0000259" key="1">
    <source>
        <dbReference type="Pfam" id="PF13456"/>
    </source>
</evidence>
<dbReference type="PANTHER" id="PTHR34023">
    <property type="entry name" value="RNASE H DOMAIN-CONTAINING PROTEIN"/>
    <property type="match status" value="1"/>
</dbReference>
<dbReference type="Pfam" id="PF13456">
    <property type="entry name" value="RVT_3"/>
    <property type="match status" value="1"/>
</dbReference>
<feature type="domain" description="RNase H type-1" evidence="1">
    <location>
        <begin position="39"/>
        <end position="87"/>
    </location>
</feature>
<dbReference type="GO" id="GO:0004523">
    <property type="term" value="F:RNA-DNA hybrid ribonuclease activity"/>
    <property type="evidence" value="ECO:0007669"/>
    <property type="project" value="InterPro"/>
</dbReference>
<proteinExistence type="predicted"/>
<accession>A0A834X941</accession>
<evidence type="ECO:0000313" key="3">
    <source>
        <dbReference type="Proteomes" id="UP000634136"/>
    </source>
</evidence>
<organism evidence="2 3">
    <name type="scientific">Senna tora</name>
    <dbReference type="NCBI Taxonomy" id="362788"/>
    <lineage>
        <taxon>Eukaryota</taxon>
        <taxon>Viridiplantae</taxon>
        <taxon>Streptophyta</taxon>
        <taxon>Embryophyta</taxon>
        <taxon>Tracheophyta</taxon>
        <taxon>Spermatophyta</taxon>
        <taxon>Magnoliopsida</taxon>
        <taxon>eudicotyledons</taxon>
        <taxon>Gunneridae</taxon>
        <taxon>Pentapetalae</taxon>
        <taxon>rosids</taxon>
        <taxon>fabids</taxon>
        <taxon>Fabales</taxon>
        <taxon>Fabaceae</taxon>
        <taxon>Caesalpinioideae</taxon>
        <taxon>Cassia clade</taxon>
        <taxon>Senna</taxon>
    </lineage>
</organism>
<dbReference type="InterPro" id="IPR002156">
    <property type="entry name" value="RNaseH_domain"/>
</dbReference>
<protein>
    <submittedName>
        <fullName evidence="2">Beta-glucosidase 12-like</fullName>
    </submittedName>
</protein>
<dbReference type="AlphaFoldDB" id="A0A834X941"/>
<dbReference type="GO" id="GO:0003676">
    <property type="term" value="F:nucleic acid binding"/>
    <property type="evidence" value="ECO:0007669"/>
    <property type="project" value="InterPro"/>
</dbReference>
<dbReference type="OrthoDB" id="1414482at2759"/>